<evidence type="ECO:0000313" key="1">
    <source>
        <dbReference type="EMBL" id="TFV75307.1"/>
    </source>
</evidence>
<evidence type="ECO:0000313" key="2">
    <source>
        <dbReference type="Proteomes" id="UP000297700"/>
    </source>
</evidence>
<protein>
    <submittedName>
        <fullName evidence="1">HEPN domain-containing protein</fullName>
    </submittedName>
</protein>
<dbReference type="AlphaFoldDB" id="A0A4Y9P6R9"/>
<name>A0A4Y9P6R9_9BRAD</name>
<sequence length="260" mass="29729">MIDTDEGPLQFDIPDHVFGPERTLLQAFNLWFNPEVHRRVTAGTLKIPFHLRCAQVLFRSRQPPEVRFNGEISGAFEIETTRAVKAGDPVYSSDIAKFQRYELDLADADAGHLTVYKHDDGKWQIFFDFQQNKRSAADLVASAEQFAATAEFALSQGLQGPFIDNLYNSSELLARARLITAAHEDEVRTHRTVGAKINWWSKLGNVDRRFVELFNELSRVREQARYRAAAPVLKIENPIERVRAEIVSLRDRLSRFSDDP</sequence>
<dbReference type="Proteomes" id="UP000297700">
    <property type="component" value="Unassembled WGS sequence"/>
</dbReference>
<dbReference type="RefSeq" id="WP_135164448.1">
    <property type="nucleotide sequence ID" value="NZ_SPQS01000008.1"/>
</dbReference>
<dbReference type="EMBL" id="SPQS01000008">
    <property type="protein sequence ID" value="TFV75307.1"/>
    <property type="molecule type" value="Genomic_DNA"/>
</dbReference>
<proteinExistence type="predicted"/>
<accession>A0A4Y9P6R9</accession>
<comment type="caution">
    <text evidence="1">The sequence shown here is derived from an EMBL/GenBank/DDBJ whole genome shotgun (WGS) entry which is preliminary data.</text>
</comment>
<reference evidence="1 2" key="1">
    <citation type="submission" date="2019-03" db="EMBL/GenBank/DDBJ databases">
        <title>Bradyrhizobium strains diversity.</title>
        <authorList>
            <person name="Urquiaga M.C.O."/>
            <person name="Hungria M."/>
            <person name="Delamuta J.R.M."/>
            <person name="Klepa M.S."/>
        </authorList>
    </citation>
    <scope>NUCLEOTIDE SEQUENCE [LARGE SCALE GENOMIC DNA]</scope>
    <source>
        <strain evidence="1 2">CNPSo 3426</strain>
    </source>
</reference>
<organism evidence="1 2">
    <name type="scientific">Bradyrhizobium frederickii</name>
    <dbReference type="NCBI Taxonomy" id="2560054"/>
    <lineage>
        <taxon>Bacteria</taxon>
        <taxon>Pseudomonadati</taxon>
        <taxon>Pseudomonadota</taxon>
        <taxon>Alphaproteobacteria</taxon>
        <taxon>Hyphomicrobiales</taxon>
        <taxon>Nitrobacteraceae</taxon>
        <taxon>Bradyrhizobium</taxon>
    </lineage>
</organism>
<gene>
    <name evidence="1" type="ORF">E4K64_16525</name>
</gene>